<evidence type="ECO:0000256" key="6">
    <source>
        <dbReference type="ARBA" id="ARBA00022839"/>
    </source>
</evidence>
<accession>A0ABU2GJA0</accession>
<evidence type="ECO:0000256" key="5">
    <source>
        <dbReference type="ARBA" id="ARBA00022806"/>
    </source>
</evidence>
<keyword evidence="8" id="KW-0238">DNA-binding</keyword>
<evidence type="ECO:0000256" key="11">
    <source>
        <dbReference type="ARBA" id="ARBA00034617"/>
    </source>
</evidence>
<evidence type="ECO:0000256" key="9">
    <source>
        <dbReference type="ARBA" id="ARBA00023204"/>
    </source>
</evidence>
<dbReference type="InterPro" id="IPR014017">
    <property type="entry name" value="DNA_helicase_UvrD-like_C"/>
</dbReference>
<evidence type="ECO:0000256" key="1">
    <source>
        <dbReference type="ARBA" id="ARBA00022722"/>
    </source>
</evidence>
<evidence type="ECO:0000256" key="2">
    <source>
        <dbReference type="ARBA" id="ARBA00022741"/>
    </source>
</evidence>
<feature type="domain" description="UvrD-like helicase ATP-binding" evidence="16">
    <location>
        <begin position="5"/>
        <end position="496"/>
    </location>
</feature>
<keyword evidence="5 14" id="KW-0347">Helicase</keyword>
<dbReference type="Pfam" id="PF13361">
    <property type="entry name" value="UvrD_C"/>
    <property type="match status" value="1"/>
</dbReference>
<evidence type="ECO:0000256" key="3">
    <source>
        <dbReference type="ARBA" id="ARBA00022763"/>
    </source>
</evidence>
<evidence type="ECO:0000256" key="10">
    <source>
        <dbReference type="ARBA" id="ARBA00023235"/>
    </source>
</evidence>
<dbReference type="Pfam" id="PF00580">
    <property type="entry name" value="UvrD-helicase"/>
    <property type="match status" value="1"/>
</dbReference>
<comment type="catalytic activity">
    <reaction evidence="11">
        <text>Couples ATP hydrolysis with the unwinding of duplex DNA by translocating in the 3'-5' direction.</text>
        <dbReference type="EC" id="5.6.2.4"/>
    </reaction>
</comment>
<dbReference type="Proteomes" id="UP001257060">
    <property type="component" value="Unassembled WGS sequence"/>
</dbReference>
<comment type="catalytic activity">
    <reaction evidence="13">
        <text>ATP + H2O = ADP + phosphate + H(+)</text>
        <dbReference type="Rhea" id="RHEA:13065"/>
        <dbReference type="ChEBI" id="CHEBI:15377"/>
        <dbReference type="ChEBI" id="CHEBI:15378"/>
        <dbReference type="ChEBI" id="CHEBI:30616"/>
        <dbReference type="ChEBI" id="CHEBI:43474"/>
        <dbReference type="ChEBI" id="CHEBI:456216"/>
        <dbReference type="EC" id="5.6.2.4"/>
    </reaction>
</comment>
<dbReference type="InterPro" id="IPR027417">
    <property type="entry name" value="P-loop_NTPase"/>
</dbReference>
<dbReference type="PANTHER" id="PTHR11070">
    <property type="entry name" value="UVRD / RECB / PCRA DNA HELICASE FAMILY MEMBER"/>
    <property type="match status" value="1"/>
</dbReference>
<dbReference type="Gene3D" id="1.10.486.10">
    <property type="entry name" value="PCRA, domain 4"/>
    <property type="match status" value="1"/>
</dbReference>
<dbReference type="SUPFAM" id="SSF52540">
    <property type="entry name" value="P-loop containing nucleoside triphosphate hydrolases"/>
    <property type="match status" value="1"/>
</dbReference>
<evidence type="ECO:0000256" key="12">
    <source>
        <dbReference type="ARBA" id="ARBA00034808"/>
    </source>
</evidence>
<gene>
    <name evidence="18" type="ORF">NDI76_19370</name>
</gene>
<keyword evidence="19" id="KW-1185">Reference proteome</keyword>
<dbReference type="EMBL" id="JAMQOP010000005">
    <property type="protein sequence ID" value="MDS0300911.1"/>
    <property type="molecule type" value="Genomic_DNA"/>
</dbReference>
<evidence type="ECO:0000256" key="4">
    <source>
        <dbReference type="ARBA" id="ARBA00022801"/>
    </source>
</evidence>
<dbReference type="Gene3D" id="3.90.320.10">
    <property type="match status" value="1"/>
</dbReference>
<evidence type="ECO:0000259" key="16">
    <source>
        <dbReference type="PROSITE" id="PS51198"/>
    </source>
</evidence>
<dbReference type="SUPFAM" id="SSF52980">
    <property type="entry name" value="Restriction endonuclease-like"/>
    <property type="match status" value="1"/>
</dbReference>
<feature type="region of interest" description="Disordered" evidence="15">
    <location>
        <begin position="1035"/>
        <end position="1062"/>
    </location>
</feature>
<protein>
    <recommendedName>
        <fullName evidence="12">DNA 3'-5' helicase</fullName>
        <ecNumber evidence="12">5.6.2.4</ecNumber>
    </recommendedName>
</protein>
<keyword evidence="4 14" id="KW-0378">Hydrolase</keyword>
<keyword evidence="7 14" id="KW-0067">ATP-binding</keyword>
<feature type="domain" description="UvrD-like helicase C-terminal" evidence="17">
    <location>
        <begin position="522"/>
        <end position="821"/>
    </location>
</feature>
<dbReference type="Gene3D" id="3.40.50.300">
    <property type="entry name" value="P-loop containing nucleotide triphosphate hydrolases"/>
    <property type="match status" value="4"/>
</dbReference>
<name>A0ABU2GJA0_9EURY</name>
<evidence type="ECO:0000313" key="18">
    <source>
        <dbReference type="EMBL" id="MDS0300911.1"/>
    </source>
</evidence>
<evidence type="ECO:0000256" key="15">
    <source>
        <dbReference type="SAM" id="MobiDB-lite"/>
    </source>
</evidence>
<dbReference type="PROSITE" id="PS51217">
    <property type="entry name" value="UVRD_HELICASE_CTER"/>
    <property type="match status" value="1"/>
</dbReference>
<evidence type="ECO:0000313" key="19">
    <source>
        <dbReference type="Proteomes" id="UP001257060"/>
    </source>
</evidence>
<proteinExistence type="predicted"/>
<keyword evidence="6" id="KW-0269">Exonuclease</keyword>
<dbReference type="EC" id="5.6.2.4" evidence="12"/>
<keyword evidence="10" id="KW-0413">Isomerase</keyword>
<keyword evidence="1" id="KW-0540">Nuclease</keyword>
<dbReference type="InterPro" id="IPR011604">
    <property type="entry name" value="PDDEXK-like_dom_sf"/>
</dbReference>
<dbReference type="PROSITE" id="PS51198">
    <property type="entry name" value="UVRD_HELICASE_ATP_BIND"/>
    <property type="match status" value="1"/>
</dbReference>
<dbReference type="Pfam" id="PF12705">
    <property type="entry name" value="PDDEXK_1"/>
    <property type="match status" value="1"/>
</dbReference>
<keyword evidence="9" id="KW-0234">DNA repair</keyword>
<feature type="compositionally biased region" description="Basic and acidic residues" evidence="15">
    <location>
        <begin position="1035"/>
        <end position="1049"/>
    </location>
</feature>
<dbReference type="RefSeq" id="WP_310925833.1">
    <property type="nucleotide sequence ID" value="NZ_JAMQOP010000005.1"/>
</dbReference>
<comment type="caution">
    <text evidence="18">The sequence shown here is derived from an EMBL/GenBank/DDBJ whole genome shotgun (WGS) entry which is preliminary data.</text>
</comment>
<evidence type="ECO:0000256" key="14">
    <source>
        <dbReference type="PROSITE-ProRule" id="PRU00560"/>
    </source>
</evidence>
<evidence type="ECO:0000256" key="7">
    <source>
        <dbReference type="ARBA" id="ARBA00022840"/>
    </source>
</evidence>
<keyword evidence="3" id="KW-0227">DNA damage</keyword>
<evidence type="ECO:0000256" key="13">
    <source>
        <dbReference type="ARBA" id="ARBA00048988"/>
    </source>
</evidence>
<organism evidence="18 19">
    <name type="scientific">Halogeometricum salsisoli</name>
    <dbReference type="NCBI Taxonomy" id="2950536"/>
    <lineage>
        <taxon>Archaea</taxon>
        <taxon>Methanobacteriati</taxon>
        <taxon>Methanobacteriota</taxon>
        <taxon>Stenosarchaea group</taxon>
        <taxon>Halobacteria</taxon>
        <taxon>Halobacteriales</taxon>
        <taxon>Haloferacaceae</taxon>
        <taxon>Halogeometricum</taxon>
    </lineage>
</organism>
<evidence type="ECO:0000256" key="8">
    <source>
        <dbReference type="ARBA" id="ARBA00023125"/>
    </source>
</evidence>
<reference evidence="18 19" key="1">
    <citation type="submission" date="2022-06" db="EMBL/GenBank/DDBJ databases">
        <title>Halogeometricum sp. a new haloarchaeum isolate from saline soil.</title>
        <authorList>
            <person name="Strakova D."/>
            <person name="Galisteo C."/>
            <person name="Sanchez-Porro C."/>
            <person name="Ventosa A."/>
        </authorList>
    </citation>
    <scope>NUCLEOTIDE SEQUENCE [LARGE SCALE GENOMIC DNA]</scope>
    <source>
        <strain evidence="18 19">S1BR25-6</strain>
    </source>
</reference>
<dbReference type="InterPro" id="IPR014016">
    <property type="entry name" value="UvrD-like_ATP-bd"/>
</dbReference>
<feature type="binding site" evidence="14">
    <location>
        <begin position="26"/>
        <end position="33"/>
    </location>
    <ligand>
        <name>ATP</name>
        <dbReference type="ChEBI" id="CHEBI:30616"/>
    </ligand>
</feature>
<dbReference type="InterPro" id="IPR000212">
    <property type="entry name" value="DNA_helicase_UvrD/REP"/>
</dbReference>
<dbReference type="InterPro" id="IPR038726">
    <property type="entry name" value="PDDEXK_AddAB-type"/>
</dbReference>
<keyword evidence="2 14" id="KW-0547">Nucleotide-binding</keyword>
<evidence type="ECO:0000259" key="17">
    <source>
        <dbReference type="PROSITE" id="PS51217"/>
    </source>
</evidence>
<sequence length="1248" mass="140571">MVDFNDLTTQQQQAATALERNLSLTAGAGTGKTTTLTQRYIKMLERGIEEDPDEPITPTEILVTTFTRRAANELQKSVREEITAKLETDSEFYDQWLDIANSLEEGYINTLHGICSRFLREHALSVDSIDPGFETLDEGETARLIEEVTARTLADLDRERHDGIQELTPYYSRRELQSIFADLLSKRPESTEWATWMSEVDKETYLEAIRQELHPLGAEEVAEILFDDGFAHAVDQLQSLHAAQPSVAETSDKGWSTLTDLLRRLEAAGYPNKSAPLAEKQELIQLICDDFTGYKGDLLADSNFEGSDSNWTGLDAERERFQEAMNTIVEQIDPEENLLRSSIEIDELAYPLVSALATTYLEVADTYRAEKRARNVVDYTDQVQFTIDFLESPDHQEARKRLCDQFEFVMVDEFQDTDPRQWDLIRLLTSTDSTDFDAQNVFVVGDEKQSIYRFRNADVTQFGEITTLLETINSKNLATTSESNADDQLSQNFRTLQNSLSFINDLFDEVFEEAGPEYEASPQPLDAKREDPEQLDSLVEYLVVPTDESLRADLFEPGHPLRDAQPEHDADLEAEALASRLTTLFESGQQVYEPEGTAEYDKGDVRLVEPSDVAILLRTRTHLKRFERALDRYDIPYTVSSGIGFYDTPEITALYNLLQILANPSDSIALYGVLRSPLFGFTDSELAALAEPKTTLWSQLQSSTEPEFVTARSLIQSWRSAAGVDGDGPTVDSWSQLLTQIIDDTGYLISISAGDRPQQAVANVEKFRDQLRSWSTDGSASLTTLVSEIQERREQDDKEGEGEITGEAEGVQILTVHDAKGDEFPVVAVPGLDREFMDKATIANGKIEFETINGTPGIGIKGPDPDERYDTQWTIAREGLARQRRAEERAEEKRTLYVAMTRARDHLLLSSVHSLDSNVEPNAGLAGLETVGDRDPKSWREFVQPVLFDGLDLSELTVGNPIIESLKKSTYRLSLPDQPARDWKTDRPQLELTYEIEVTDPVERPLSFKLTPSGLADVFDPAIDGTFEVDESRRVVTFDRPEDPRDRGDISSSSRAEVSEDDLDGATFGEIVHRLCELRPPVSQRDTVAQNIAEEERPGLTLDEQQREQVRRHADRGIAYVDELTTEYDVIHQYSELPFTLTLADDLGTIVGIIDRVLVTPDSYIVVDYKTDSVNGDQLRKKAEHYETQIRAYALALHQQDPSRYVDGRLYFTGAETEWMIEWSPSELATGLDDLQTDLEGILSEIQP</sequence>
<dbReference type="InterPro" id="IPR011335">
    <property type="entry name" value="Restrct_endonuc-II-like"/>
</dbReference>
<dbReference type="PANTHER" id="PTHR11070:SF2">
    <property type="entry name" value="ATP-DEPENDENT DNA HELICASE SRS2"/>
    <property type="match status" value="1"/>
</dbReference>